<dbReference type="AlphaFoldDB" id="A0A6J4H126"/>
<accession>A0A6J4H126</accession>
<feature type="region of interest" description="Disordered" evidence="1">
    <location>
        <begin position="1"/>
        <end position="56"/>
    </location>
</feature>
<protein>
    <submittedName>
        <fullName evidence="2">Uncharacterized protein</fullName>
    </submittedName>
</protein>
<gene>
    <name evidence="2" type="ORF">AVDCRST_MAG52-1145</name>
</gene>
<evidence type="ECO:0000256" key="1">
    <source>
        <dbReference type="SAM" id="MobiDB-lite"/>
    </source>
</evidence>
<sequence>GHRRCRPDDGAPNTRRRSCQARPNPSSDRRSSARLGRSTGGTDDGQRQRRRGGQAM</sequence>
<evidence type="ECO:0000313" key="2">
    <source>
        <dbReference type="EMBL" id="CAA9210082.1"/>
    </source>
</evidence>
<organism evidence="2">
    <name type="scientific">uncultured Blastococcus sp</name>
    <dbReference type="NCBI Taxonomy" id="217144"/>
    <lineage>
        <taxon>Bacteria</taxon>
        <taxon>Bacillati</taxon>
        <taxon>Actinomycetota</taxon>
        <taxon>Actinomycetes</taxon>
        <taxon>Geodermatophilales</taxon>
        <taxon>Geodermatophilaceae</taxon>
        <taxon>Blastococcus</taxon>
        <taxon>environmental samples</taxon>
    </lineage>
</organism>
<feature type="non-terminal residue" evidence="2">
    <location>
        <position position="1"/>
    </location>
</feature>
<proteinExistence type="predicted"/>
<feature type="non-terminal residue" evidence="2">
    <location>
        <position position="56"/>
    </location>
</feature>
<name>A0A6J4H126_9ACTN</name>
<reference evidence="2" key="1">
    <citation type="submission" date="2020-02" db="EMBL/GenBank/DDBJ databases">
        <authorList>
            <person name="Meier V. D."/>
        </authorList>
    </citation>
    <scope>NUCLEOTIDE SEQUENCE</scope>
    <source>
        <strain evidence="2">AVDCRST_MAG52</strain>
    </source>
</reference>
<dbReference type="EMBL" id="CADCTN010000001">
    <property type="protein sequence ID" value="CAA9210082.1"/>
    <property type="molecule type" value="Genomic_DNA"/>
</dbReference>